<protein>
    <submittedName>
        <fullName evidence="1">Uncharacterized protein</fullName>
    </submittedName>
</protein>
<reference evidence="1 2" key="1">
    <citation type="submission" date="2019-04" db="EMBL/GenBank/DDBJ databases">
        <authorList>
            <person name="Li Y."/>
            <person name="Wang J."/>
        </authorList>
    </citation>
    <scope>NUCLEOTIDE SEQUENCE [LARGE SCALE GENOMIC DNA]</scope>
    <source>
        <strain evidence="1 2">DSM 14668</strain>
    </source>
</reference>
<proteinExistence type="predicted"/>
<organism evidence="1 2">
    <name type="scientific">Polyangium fumosum</name>
    <dbReference type="NCBI Taxonomy" id="889272"/>
    <lineage>
        <taxon>Bacteria</taxon>
        <taxon>Pseudomonadati</taxon>
        <taxon>Myxococcota</taxon>
        <taxon>Polyangia</taxon>
        <taxon>Polyangiales</taxon>
        <taxon>Polyangiaceae</taxon>
        <taxon>Polyangium</taxon>
    </lineage>
</organism>
<dbReference type="AlphaFoldDB" id="A0A4U1JI97"/>
<gene>
    <name evidence="1" type="ORF">E8A74_04525</name>
</gene>
<evidence type="ECO:0000313" key="2">
    <source>
        <dbReference type="Proteomes" id="UP000309215"/>
    </source>
</evidence>
<dbReference type="EMBL" id="SSMQ01000003">
    <property type="protein sequence ID" value="TKD12370.1"/>
    <property type="molecule type" value="Genomic_DNA"/>
</dbReference>
<evidence type="ECO:0000313" key="1">
    <source>
        <dbReference type="EMBL" id="TKD12370.1"/>
    </source>
</evidence>
<name>A0A4U1JI97_9BACT</name>
<sequence>MSQKKSKRAVAVPKSNSPEDLLDWAVHELSAQWNGGTDHIAIVMAGASAPLPSVYWMSRSEAADHTLEYANKLAASDPSAKNKLQLMAVEMLKPTSAGILQVSVATPKGAFLGNLDPDGLDQLNRQGSSSNAIHARKQLIQSQARPMHDCLKQWEAGGNDPQDAVIVIADPTDPRAATTAYVLNSVISEMTAQEDFFGGEPVVVGCPIPKAMVIFEKMRPKIVEWLNLSPAPGSTRVICMGHGGETCTHGKLSATPRKLTR</sequence>
<dbReference type="Proteomes" id="UP000309215">
    <property type="component" value="Unassembled WGS sequence"/>
</dbReference>
<keyword evidence="2" id="KW-1185">Reference proteome</keyword>
<dbReference type="RefSeq" id="WP_136927669.1">
    <property type="nucleotide sequence ID" value="NZ_SSMQ01000003.1"/>
</dbReference>
<comment type="caution">
    <text evidence="1">The sequence shown here is derived from an EMBL/GenBank/DDBJ whole genome shotgun (WGS) entry which is preliminary data.</text>
</comment>
<accession>A0A4U1JI97</accession>